<dbReference type="AlphaFoldDB" id="A0A2J6QL60"/>
<feature type="region of interest" description="Disordered" evidence="2">
    <location>
        <begin position="385"/>
        <end position="417"/>
    </location>
</feature>
<evidence type="ECO:0000313" key="3">
    <source>
        <dbReference type="EMBL" id="PMD27007.1"/>
    </source>
</evidence>
<feature type="compositionally biased region" description="Polar residues" evidence="2">
    <location>
        <begin position="33"/>
        <end position="44"/>
    </location>
</feature>
<keyword evidence="4" id="KW-1185">Reference proteome</keyword>
<sequence>MPPQSISRTPSPGVGINTRRSALHGFPNMCEIHNNSSEQRSGQMASIVDTGSSESSVTSTEGSPQRDVNIQAPQKVSVPTSLQSTSTGRRKVADCSSKLSNENFSRSMDAQSNNATQGTVDEVVYSAAKSLRAASLDDGFTFFGDVPRTTIVVKWMRFYHYYPNADKATDKLRRDELKAHLKIPPGCGQRLGSFIINKFNCFRKWGYVYWDGKHNVEYFPRTDAWLSPTWDGHIERLVDKDSTLRNTRSPSNQRVRAKRSRSPPAERREKRQKPTEKSSATCSVEITTTIPKNSADSCSKPNTLPGERLLPSRNQSLNNVFDEQWELGNRFDLPPRTETNNSRRTQEIDITLGELTNPVDDSTIRVSVAPKMTATITKAAKEGETLASSAGTTNDCKTRTEKVGSNPIRSRDLAPDPHDLSARLEAASSQSTFGTANGDTGSCQLAATTKHNGNLGPLREKEKSCIRVLKESLKELESSRVDHKRLCEQYKILETDTRDMMKIIDKNSRRRKATATPTLLGVDQAALTDSLKALIYHHREDEFVRAKKQEMLSLEARIAEVTERKSRLKTSITAKKLDLKDLQGDIKETLRFEARTDRFGEKLAALWCEFKHFDGHSSSGTMSPVESVPESVSCDLDGADQLTEADGSSELNMLDLVELEE</sequence>
<feature type="compositionally biased region" description="Polar residues" evidence="2">
    <location>
        <begin position="244"/>
        <end position="254"/>
    </location>
</feature>
<evidence type="ECO:0000313" key="4">
    <source>
        <dbReference type="Proteomes" id="UP000235672"/>
    </source>
</evidence>
<feature type="compositionally biased region" description="Low complexity" evidence="2">
    <location>
        <begin position="50"/>
        <end position="63"/>
    </location>
</feature>
<feature type="compositionally biased region" description="Polar residues" evidence="2">
    <location>
        <begin position="386"/>
        <end position="395"/>
    </location>
</feature>
<feature type="compositionally biased region" description="Polar residues" evidence="2">
    <location>
        <begin position="1"/>
        <end position="10"/>
    </location>
</feature>
<proteinExistence type="predicted"/>
<feature type="compositionally biased region" description="Polar residues" evidence="2">
    <location>
        <begin position="66"/>
        <end position="87"/>
    </location>
</feature>
<keyword evidence="1" id="KW-0175">Coiled coil</keyword>
<feature type="compositionally biased region" description="Basic and acidic residues" evidence="2">
    <location>
        <begin position="264"/>
        <end position="276"/>
    </location>
</feature>
<feature type="region of interest" description="Disordered" evidence="2">
    <location>
        <begin position="241"/>
        <end position="312"/>
    </location>
</feature>
<dbReference type="EMBL" id="KZ613466">
    <property type="protein sequence ID" value="PMD27007.1"/>
    <property type="molecule type" value="Genomic_DNA"/>
</dbReference>
<gene>
    <name evidence="3" type="ORF">NA56DRAFT_697157</name>
</gene>
<reference evidence="3 4" key="1">
    <citation type="submission" date="2016-05" db="EMBL/GenBank/DDBJ databases">
        <title>A degradative enzymes factory behind the ericoid mycorrhizal symbiosis.</title>
        <authorList>
            <consortium name="DOE Joint Genome Institute"/>
            <person name="Martino E."/>
            <person name="Morin E."/>
            <person name="Grelet G."/>
            <person name="Kuo A."/>
            <person name="Kohler A."/>
            <person name="Daghino S."/>
            <person name="Barry K."/>
            <person name="Choi C."/>
            <person name="Cichocki N."/>
            <person name="Clum A."/>
            <person name="Copeland A."/>
            <person name="Hainaut M."/>
            <person name="Haridas S."/>
            <person name="Labutti K."/>
            <person name="Lindquist E."/>
            <person name="Lipzen A."/>
            <person name="Khouja H.-R."/>
            <person name="Murat C."/>
            <person name="Ohm R."/>
            <person name="Olson A."/>
            <person name="Spatafora J."/>
            <person name="Veneault-Fourrey C."/>
            <person name="Henrissat B."/>
            <person name="Grigoriev I."/>
            <person name="Martin F."/>
            <person name="Perotto S."/>
        </authorList>
    </citation>
    <scope>NUCLEOTIDE SEQUENCE [LARGE SCALE GENOMIC DNA]</scope>
    <source>
        <strain evidence="3 4">UAMH 7357</strain>
    </source>
</reference>
<feature type="compositionally biased region" description="Polar residues" evidence="2">
    <location>
        <begin position="277"/>
        <end position="302"/>
    </location>
</feature>
<feature type="coiled-coil region" evidence="1">
    <location>
        <begin position="544"/>
        <end position="571"/>
    </location>
</feature>
<dbReference type="Proteomes" id="UP000235672">
    <property type="component" value="Unassembled WGS sequence"/>
</dbReference>
<evidence type="ECO:0000256" key="1">
    <source>
        <dbReference type="SAM" id="Coils"/>
    </source>
</evidence>
<feature type="region of interest" description="Disordered" evidence="2">
    <location>
        <begin position="1"/>
        <end position="98"/>
    </location>
</feature>
<evidence type="ECO:0000256" key="2">
    <source>
        <dbReference type="SAM" id="MobiDB-lite"/>
    </source>
</evidence>
<name>A0A2J6QL60_9HELO</name>
<accession>A0A2J6QL60</accession>
<protein>
    <submittedName>
        <fullName evidence="3">Uncharacterized protein</fullName>
    </submittedName>
</protein>
<organism evidence="3 4">
    <name type="scientific">Hyaloscypha hepaticicola</name>
    <dbReference type="NCBI Taxonomy" id="2082293"/>
    <lineage>
        <taxon>Eukaryota</taxon>
        <taxon>Fungi</taxon>
        <taxon>Dikarya</taxon>
        <taxon>Ascomycota</taxon>
        <taxon>Pezizomycotina</taxon>
        <taxon>Leotiomycetes</taxon>
        <taxon>Helotiales</taxon>
        <taxon>Hyaloscyphaceae</taxon>
        <taxon>Hyaloscypha</taxon>
    </lineage>
</organism>